<protein>
    <recommendedName>
        <fullName evidence="5">Glycosyltransferase</fullName>
        <ecNumber evidence="5">2.4.1.-</ecNumber>
    </recommendedName>
</protein>
<dbReference type="Pfam" id="PF26168">
    <property type="entry name" value="Glyco_transf_N"/>
    <property type="match status" value="1"/>
</dbReference>
<dbReference type="Gene3D" id="3.40.50.2000">
    <property type="entry name" value="Glycogen Phosphorylase B"/>
    <property type="match status" value="2"/>
</dbReference>
<dbReference type="AlphaFoldDB" id="A0AAP0LGC0"/>
<keyword evidence="3 4" id="KW-0808">Transferase</keyword>
<dbReference type="PANTHER" id="PTHR48047">
    <property type="entry name" value="GLYCOSYLTRANSFERASE"/>
    <property type="match status" value="1"/>
</dbReference>
<evidence type="ECO:0000256" key="2">
    <source>
        <dbReference type="ARBA" id="ARBA00022676"/>
    </source>
</evidence>
<dbReference type="InterPro" id="IPR058980">
    <property type="entry name" value="Glyco_transf_N"/>
</dbReference>
<dbReference type="SUPFAM" id="SSF53756">
    <property type="entry name" value="UDP-Glycosyltransferase/glycogen phosphorylase"/>
    <property type="match status" value="1"/>
</dbReference>
<evidence type="ECO:0000256" key="5">
    <source>
        <dbReference type="RuleBase" id="RU362057"/>
    </source>
</evidence>
<dbReference type="EC" id="2.4.1.-" evidence="5"/>
<comment type="similarity">
    <text evidence="1 4">Belongs to the UDP-glycosyltransferase family.</text>
</comment>
<sequence>MASETSNFHFILLPFLAQGHLIPMFDIARLLAQHGATATIVTTPVNAARFKTVLARALQCRLQIRLIEIQFPWQEAGLPEGCENFDMLPSIDLAYNFLASLQKLQLPFENLFREQTPQPCCIISDMCMPWTVDTAAKFNVPRIIFHGFSCFCLLCLDILRVSKVHENVSSDSEYFKVPGFPHHIEFTKVQLPISPPTDELKEFDEKILAADKKTYGVIINTFEELESASVKEYKNAKQGKVWCIGPVSLCNKESLDKVERGNKAAIDIPECLTWLDSQQPSSVVYVCLGSICNLTSSQLIELGLGLEASKKPFIWVSRVGNKLEELEKWLVEENFEERIKGRGLLIRGWAPQVMILSHPAVGGFLTHCGWNSSLEGISAGVQMLTWPLFTDQFCNEKLIVEVLRIGVSVGVEVPMKFGEEEKIGVLVKKEDVETAINILMDDGEERDGRRRRAKEFGELAKRALEEGGSSYNNIKFFIQDIMQQPTSEKTVTAGISLRRSRSPRIFPILEAAATSRVHPMLDLRAFSCEVADEATVAVGLYRCKHNVPTGISNNSTKATKPAYPLNLSILKE</sequence>
<proteinExistence type="inferred from homology"/>
<evidence type="ECO:0000256" key="1">
    <source>
        <dbReference type="ARBA" id="ARBA00009995"/>
    </source>
</evidence>
<dbReference type="InterPro" id="IPR002213">
    <property type="entry name" value="UDP_glucos_trans"/>
</dbReference>
<evidence type="ECO:0000259" key="6">
    <source>
        <dbReference type="Pfam" id="PF26168"/>
    </source>
</evidence>
<accession>A0AAP0LGC0</accession>
<dbReference type="InterPro" id="IPR035595">
    <property type="entry name" value="UDP_glycos_trans_CS"/>
</dbReference>
<dbReference type="CDD" id="cd03784">
    <property type="entry name" value="GT1_Gtf-like"/>
    <property type="match status" value="1"/>
</dbReference>
<dbReference type="FunFam" id="3.40.50.2000:FF:000047">
    <property type="entry name" value="Glycosyltransferase"/>
    <property type="match status" value="1"/>
</dbReference>
<name>A0AAP0LGC0_9ROSI</name>
<keyword evidence="2 4" id="KW-0328">Glycosyltransferase</keyword>
<evidence type="ECO:0000313" key="8">
    <source>
        <dbReference type="Proteomes" id="UP001428341"/>
    </source>
</evidence>
<dbReference type="EMBL" id="JBCGBO010000025">
    <property type="protein sequence ID" value="KAK9174788.1"/>
    <property type="molecule type" value="Genomic_DNA"/>
</dbReference>
<dbReference type="FunFam" id="3.40.50.2000:FF:000071">
    <property type="entry name" value="Glycosyltransferase"/>
    <property type="match status" value="1"/>
</dbReference>
<evidence type="ECO:0000256" key="3">
    <source>
        <dbReference type="ARBA" id="ARBA00022679"/>
    </source>
</evidence>
<keyword evidence="8" id="KW-1185">Reference proteome</keyword>
<dbReference type="GO" id="GO:0035251">
    <property type="term" value="F:UDP-glucosyltransferase activity"/>
    <property type="evidence" value="ECO:0007669"/>
    <property type="project" value="TreeGrafter"/>
</dbReference>
<feature type="domain" description="Glycosyltransferase N-terminal" evidence="6">
    <location>
        <begin position="11"/>
        <end position="247"/>
    </location>
</feature>
<dbReference type="PANTHER" id="PTHR48047:SF229">
    <property type="entry name" value="UDP-GLYCOSYLTRANSFERASE 73C3-RELATED"/>
    <property type="match status" value="1"/>
</dbReference>
<dbReference type="PROSITE" id="PS00375">
    <property type="entry name" value="UDPGT"/>
    <property type="match status" value="1"/>
</dbReference>
<evidence type="ECO:0000313" key="7">
    <source>
        <dbReference type="EMBL" id="KAK9174788.1"/>
    </source>
</evidence>
<dbReference type="Pfam" id="PF00201">
    <property type="entry name" value="UDPGT"/>
    <property type="match status" value="1"/>
</dbReference>
<reference evidence="7 8" key="1">
    <citation type="submission" date="2024-05" db="EMBL/GenBank/DDBJ databases">
        <title>Haplotype-resolved chromosome-level genome assembly of Huyou (Citrus changshanensis).</title>
        <authorList>
            <person name="Miao C."/>
            <person name="Chen W."/>
            <person name="Wu Y."/>
            <person name="Wang L."/>
            <person name="Zhao S."/>
            <person name="Grierson D."/>
            <person name="Xu C."/>
            <person name="Chen K."/>
        </authorList>
    </citation>
    <scope>NUCLEOTIDE SEQUENCE [LARGE SCALE GENOMIC DNA]</scope>
    <source>
        <strain evidence="7">01-14</strain>
        <tissue evidence="7">Leaf</tissue>
    </source>
</reference>
<evidence type="ECO:0000256" key="4">
    <source>
        <dbReference type="RuleBase" id="RU003718"/>
    </source>
</evidence>
<dbReference type="Proteomes" id="UP001428341">
    <property type="component" value="Unassembled WGS sequence"/>
</dbReference>
<organism evidence="7 8">
    <name type="scientific">Citrus x changshan-huyou</name>
    <dbReference type="NCBI Taxonomy" id="2935761"/>
    <lineage>
        <taxon>Eukaryota</taxon>
        <taxon>Viridiplantae</taxon>
        <taxon>Streptophyta</taxon>
        <taxon>Embryophyta</taxon>
        <taxon>Tracheophyta</taxon>
        <taxon>Spermatophyta</taxon>
        <taxon>Magnoliopsida</taxon>
        <taxon>eudicotyledons</taxon>
        <taxon>Gunneridae</taxon>
        <taxon>Pentapetalae</taxon>
        <taxon>rosids</taxon>
        <taxon>malvids</taxon>
        <taxon>Sapindales</taxon>
        <taxon>Rutaceae</taxon>
        <taxon>Aurantioideae</taxon>
        <taxon>Citrus</taxon>
    </lineage>
</organism>
<comment type="caution">
    <text evidence="7">The sequence shown here is derived from an EMBL/GenBank/DDBJ whole genome shotgun (WGS) entry which is preliminary data.</text>
</comment>
<gene>
    <name evidence="7" type="ORF">WN944_026792</name>
</gene>